<protein>
    <recommendedName>
        <fullName evidence="2">Colicin D immunity protein domain-containing protein</fullName>
    </recommendedName>
</protein>
<comment type="caution">
    <text evidence="1">The sequence shown here is derived from an EMBL/GenBank/DDBJ whole genome shotgun (WGS) entry which is preliminary data.</text>
</comment>
<dbReference type="EMBL" id="DSID01000563">
    <property type="protein sequence ID" value="HEX71062.1"/>
    <property type="molecule type" value="Genomic_DNA"/>
</dbReference>
<reference evidence="1" key="1">
    <citation type="journal article" date="2020" name="mSystems">
        <title>Genome- and Community-Level Interaction Insights into Carbon Utilization and Element Cycling Functions of Hydrothermarchaeota in Hydrothermal Sediment.</title>
        <authorList>
            <person name="Zhou Z."/>
            <person name="Liu Y."/>
            <person name="Xu W."/>
            <person name="Pan J."/>
            <person name="Luo Z.H."/>
            <person name="Li M."/>
        </authorList>
    </citation>
    <scope>NUCLEOTIDE SEQUENCE [LARGE SCALE GENOMIC DNA]</scope>
    <source>
        <strain evidence="1">SpSt-192</strain>
    </source>
</reference>
<dbReference type="AlphaFoldDB" id="A0A7C3AS79"/>
<proteinExistence type="predicted"/>
<gene>
    <name evidence="1" type="ORF">ENP13_07440</name>
</gene>
<sequence length="90" mass="10526">MTLTTIPDELILLVTRYLEGALTLDEFEDAFITRTWDSDRLSHEQTKSFIYDVEHALVEHRAGLLSEEELRRELTWRIEQALMSMLDGAE</sequence>
<accession>A0A7C3AS79</accession>
<evidence type="ECO:0008006" key="2">
    <source>
        <dbReference type="Google" id="ProtNLM"/>
    </source>
</evidence>
<name>A0A7C3AS79_9BACT</name>
<organism evidence="1">
    <name type="scientific">Thermorudis sp</name>
    <dbReference type="NCBI Taxonomy" id="1969470"/>
    <lineage>
        <taxon>Bacteria</taxon>
        <taxon>Pseudomonadati</taxon>
        <taxon>Thermomicrobiota</taxon>
        <taxon>Thermomicrobia</taxon>
        <taxon>Thermomicrobia incertae sedis</taxon>
        <taxon>Thermorudis</taxon>
    </lineage>
</organism>
<evidence type="ECO:0000313" key="1">
    <source>
        <dbReference type="EMBL" id="HEX71062.1"/>
    </source>
</evidence>